<dbReference type="AlphaFoldDB" id="A0AAU8DPE0"/>
<sequence>MEQNEDTILDVLERFDSLWEQRMTLGRLPAVLLADALAATAAEVLDADGVGITVLAGNRLRVPIGASGPVASAAERLQFTVGDGPCFRVFDDRHTALFNGSALDEQFPTFFDGLTRHTPFRSIVATPLGMSRPWGMLDAYHRSSHPDDAAPSVRAIGNRVTAVLTETSAVAEAIGNRPDPDYKAPWDDRMHVWQATGMTGLALDVDMSNALALLRGAAFSAEMDIDELAAEIIAGTRNPRDLVDAD</sequence>
<name>A0AAU8DPE0_9ACTN</name>
<proteinExistence type="predicted"/>
<dbReference type="SUPFAM" id="SSF55781">
    <property type="entry name" value="GAF domain-like"/>
    <property type="match status" value="1"/>
</dbReference>
<gene>
    <name evidence="2" type="ORF">ABLG96_21120</name>
</gene>
<evidence type="ECO:0000313" key="2">
    <source>
        <dbReference type="EMBL" id="XCG63652.1"/>
    </source>
</evidence>
<dbReference type="InterPro" id="IPR003018">
    <property type="entry name" value="GAF"/>
</dbReference>
<feature type="domain" description="GAF" evidence="1">
    <location>
        <begin position="33"/>
        <end position="150"/>
    </location>
</feature>
<organism evidence="2">
    <name type="scientific">Nakamurella sp. A5-74</name>
    <dbReference type="NCBI Taxonomy" id="3158264"/>
    <lineage>
        <taxon>Bacteria</taxon>
        <taxon>Bacillati</taxon>
        <taxon>Actinomycetota</taxon>
        <taxon>Actinomycetes</taxon>
        <taxon>Nakamurellales</taxon>
        <taxon>Nakamurellaceae</taxon>
        <taxon>Nakamurella</taxon>
    </lineage>
</organism>
<dbReference type="InterPro" id="IPR029016">
    <property type="entry name" value="GAF-like_dom_sf"/>
</dbReference>
<dbReference type="Pfam" id="PF01590">
    <property type="entry name" value="GAF"/>
    <property type="match status" value="1"/>
</dbReference>
<dbReference type="EMBL" id="CP159218">
    <property type="protein sequence ID" value="XCG63652.1"/>
    <property type="molecule type" value="Genomic_DNA"/>
</dbReference>
<dbReference type="RefSeq" id="WP_353649267.1">
    <property type="nucleotide sequence ID" value="NZ_CP159218.1"/>
</dbReference>
<reference evidence="2" key="1">
    <citation type="submission" date="2024-05" db="EMBL/GenBank/DDBJ databases">
        <authorList>
            <person name="Cai S.Y."/>
            <person name="Jin L.M."/>
            <person name="Li H.R."/>
        </authorList>
    </citation>
    <scope>NUCLEOTIDE SEQUENCE</scope>
    <source>
        <strain evidence="2">A5-74</strain>
    </source>
</reference>
<dbReference type="Gene3D" id="3.30.450.40">
    <property type="match status" value="1"/>
</dbReference>
<evidence type="ECO:0000259" key="1">
    <source>
        <dbReference type="Pfam" id="PF01590"/>
    </source>
</evidence>
<protein>
    <submittedName>
        <fullName evidence="2">GAF domain-containing protein</fullName>
    </submittedName>
</protein>
<accession>A0AAU8DPE0</accession>